<feature type="compositionally biased region" description="Polar residues" evidence="1">
    <location>
        <begin position="602"/>
        <end position="615"/>
    </location>
</feature>
<feature type="compositionally biased region" description="Polar residues" evidence="1">
    <location>
        <begin position="654"/>
        <end position="665"/>
    </location>
</feature>
<dbReference type="PROSITE" id="PS51321">
    <property type="entry name" value="TFIIS_CENTRAL"/>
    <property type="match status" value="1"/>
</dbReference>
<feature type="compositionally biased region" description="Basic and acidic residues" evidence="1">
    <location>
        <begin position="950"/>
        <end position="960"/>
    </location>
</feature>
<feature type="compositionally biased region" description="Pro residues" evidence="1">
    <location>
        <begin position="965"/>
        <end position="977"/>
    </location>
</feature>
<dbReference type="PANTHER" id="PTHR11477">
    <property type="entry name" value="TRANSCRIPTION FACTOR S-II ZINC FINGER DOMAIN-CONTAINING PROTEIN"/>
    <property type="match status" value="1"/>
</dbReference>
<dbReference type="Proteomes" id="UP001327560">
    <property type="component" value="Chromosome 6"/>
</dbReference>
<feature type="compositionally biased region" description="Low complexity" evidence="1">
    <location>
        <begin position="978"/>
        <end position="987"/>
    </location>
</feature>
<proteinExistence type="predicted"/>
<feature type="compositionally biased region" description="Low complexity" evidence="1">
    <location>
        <begin position="12"/>
        <end position="27"/>
    </location>
</feature>
<dbReference type="InterPro" id="IPR036575">
    <property type="entry name" value="TFIIS_cen_dom_sf"/>
</dbReference>
<keyword evidence="4" id="KW-1185">Reference proteome</keyword>
<dbReference type="InterPro" id="IPR012921">
    <property type="entry name" value="SPOC_C"/>
</dbReference>
<feature type="compositionally biased region" description="Polar residues" evidence="1">
    <location>
        <begin position="1"/>
        <end position="11"/>
    </location>
</feature>
<dbReference type="InterPro" id="IPR003618">
    <property type="entry name" value="TFIIS_cen_dom"/>
</dbReference>
<dbReference type="GO" id="GO:0006351">
    <property type="term" value="P:DNA-templated transcription"/>
    <property type="evidence" value="ECO:0007669"/>
    <property type="project" value="InterPro"/>
</dbReference>
<feature type="compositionally biased region" description="Polar residues" evidence="1">
    <location>
        <begin position="583"/>
        <end position="593"/>
    </location>
</feature>
<feature type="region of interest" description="Disordered" evidence="1">
    <location>
        <begin position="821"/>
        <end position="910"/>
    </location>
</feature>
<feature type="region of interest" description="Disordered" evidence="1">
    <location>
        <begin position="1"/>
        <end position="27"/>
    </location>
</feature>
<dbReference type="Gene3D" id="1.10.472.30">
    <property type="entry name" value="Transcription elongation factor S-II, central domain"/>
    <property type="match status" value="1"/>
</dbReference>
<feature type="compositionally biased region" description="Polar residues" evidence="1">
    <location>
        <begin position="841"/>
        <end position="861"/>
    </location>
</feature>
<feature type="region of interest" description="Disordered" evidence="1">
    <location>
        <begin position="463"/>
        <end position="505"/>
    </location>
</feature>
<dbReference type="SMART" id="SM00510">
    <property type="entry name" value="TFS2M"/>
    <property type="match status" value="1"/>
</dbReference>
<dbReference type="Pfam" id="PF07744">
    <property type="entry name" value="SPOC"/>
    <property type="match status" value="1"/>
</dbReference>
<dbReference type="EMBL" id="CP136895">
    <property type="protein sequence ID" value="WOL11245.1"/>
    <property type="molecule type" value="Genomic_DNA"/>
</dbReference>
<feature type="compositionally biased region" description="Polar residues" evidence="1">
    <location>
        <begin position="154"/>
        <end position="179"/>
    </location>
</feature>
<protein>
    <recommendedName>
        <fullName evidence="2">TFIIS central domain-containing protein</fullName>
    </recommendedName>
</protein>
<dbReference type="AlphaFoldDB" id="A0AAQ3KMD9"/>
<feature type="compositionally biased region" description="Basic residues" evidence="1">
    <location>
        <begin position="824"/>
        <end position="838"/>
    </location>
</feature>
<gene>
    <name evidence="3" type="ORF">Cni_G20007</name>
</gene>
<evidence type="ECO:0000256" key="1">
    <source>
        <dbReference type="SAM" id="MobiDB-lite"/>
    </source>
</evidence>
<feature type="domain" description="TFIIS central" evidence="2">
    <location>
        <begin position="321"/>
        <end position="429"/>
    </location>
</feature>
<feature type="region of interest" description="Disordered" evidence="1">
    <location>
        <begin position="145"/>
        <end position="179"/>
    </location>
</feature>
<dbReference type="SUPFAM" id="SSF46942">
    <property type="entry name" value="Elongation factor TFIIS domain 2"/>
    <property type="match status" value="1"/>
</dbReference>
<evidence type="ECO:0000313" key="4">
    <source>
        <dbReference type="Proteomes" id="UP001327560"/>
    </source>
</evidence>
<dbReference type="CDD" id="cd21538">
    <property type="entry name" value="SPOC_TFIIS"/>
    <property type="match status" value="1"/>
</dbReference>
<reference evidence="3 4" key="1">
    <citation type="submission" date="2023-10" db="EMBL/GenBank/DDBJ databases">
        <title>Chromosome-scale genome assembly provides insights into flower coloration mechanisms of Canna indica.</title>
        <authorList>
            <person name="Li C."/>
        </authorList>
    </citation>
    <scope>NUCLEOTIDE SEQUENCE [LARGE SCALE GENOMIC DNA]</scope>
    <source>
        <tissue evidence="3">Flower</tissue>
    </source>
</reference>
<dbReference type="GO" id="GO:0005634">
    <property type="term" value="C:nucleus"/>
    <property type="evidence" value="ECO:0007669"/>
    <property type="project" value="TreeGrafter"/>
</dbReference>
<name>A0AAQ3KMD9_9LILI</name>
<feature type="compositionally biased region" description="Basic and acidic residues" evidence="1">
    <location>
        <begin position="636"/>
        <end position="651"/>
    </location>
</feature>
<sequence length="1111" mass="122575">MESSEKGQTTMSSNQASQQLSSSNQSSQELLPMFHTPLAVSWGAQEWLSADKNLSQTGMQVPVPVILGSQQFLSMVNQSIQMNPSYRSLNPMPTSVGLDQLPLQNRQILGGQSSINIRPSLSAKPASQPLSSINKRPIQVVPPTKFQGVMPMNMGTQSPSTNRRPGQQPPLQKVQSESFESVRSKLRESLAASLAMVSEKSNNGDAPPAVAKAVMPQVDESNSETQNVSDKSLPNVVSDVSAPRLDEVQSVGGHASKENTMLVGPDGEKLQSKDGLLREEVPNDNCFVKDDLLQGHGLCWASDLDVEAVSGPGNHDRKRLKLTNEQETLDKETIARNAEQLAFKIEAELFRLFGGVNKKYKEKGRSLLFNLKDRSNPELRERVLSGDIAPERLCTMTIEELASKELSQWRLAKAEELAQMVVLPDSDVDLRRLVKKTHKGEFQVEVEQVESFPTEVELGTSVLPQVSSKTNKDVKTQSNSDEPKASGSRISARKINSGNENIPNDIEILHEKTDLMQELMVDDEVKDPELLPPIVSLDEFMEALDSEPPFENLPVDSVQEVPSTRLDKSDCLEPEKVPASDSVELQQDGTSDSLETKPDPSQDGSPSKMGSSQEDMQLDLGSADAPSKDPATVVLDKVDKQCSRNDDDLKSDPVNIQSDAHPSVSPTSDKIWEGLIQLNVSAVATVIGFLRSGEKASTQEWPSFLEIKGRVRLDAFERFLKDLPLSRSRAIMIVQFRWKEGTDESGRLSLLEICDSYIADDRVGFAEPAPGVELYFCPPHSRTVEIFEKCLPKDHIEALNMAVDGLIGVVVWRRPHVTVSPRVSSHHKHGSSRKHLSSRKQQLAVTYNAPKSSLAPTSSGKTRPIPDDDDIDDVPPGFGPKDDDDLPEFDFIRGSSHASKPASSMIRPHVLPPARPVDQIRELIHKYGQSENAKKPYGMKSWNDDDDDIPEWRPQDDHHTQAQLHPPPLPSQPPQPLPSQQQLHAYQQQQPLQPVQVNQQMLSIPALQHFPSHPHVQLQQPAPMVAALSMAPQPPLPPQLTMMQAPLNMQPRWQQPQMLPLAGVPAAANMMQSSHYNLQPNVDGQVYSLPNLGAVQNVMGWRPDVYGSRGA</sequence>
<dbReference type="PANTHER" id="PTHR11477:SF20">
    <property type="entry name" value="SPOC DOMAIN _ TRANSCRIPTION ELONGATION FACTOR S-II PROTEIN"/>
    <property type="match status" value="1"/>
</dbReference>
<evidence type="ECO:0000313" key="3">
    <source>
        <dbReference type="EMBL" id="WOL11245.1"/>
    </source>
</evidence>
<feature type="region of interest" description="Disordered" evidence="1">
    <location>
        <begin position="927"/>
        <end position="987"/>
    </location>
</feature>
<dbReference type="Pfam" id="PF07500">
    <property type="entry name" value="TFIIS_M"/>
    <property type="match status" value="1"/>
</dbReference>
<organism evidence="3 4">
    <name type="scientific">Canna indica</name>
    <name type="common">Indian-shot</name>
    <dbReference type="NCBI Taxonomy" id="4628"/>
    <lineage>
        <taxon>Eukaryota</taxon>
        <taxon>Viridiplantae</taxon>
        <taxon>Streptophyta</taxon>
        <taxon>Embryophyta</taxon>
        <taxon>Tracheophyta</taxon>
        <taxon>Spermatophyta</taxon>
        <taxon>Magnoliopsida</taxon>
        <taxon>Liliopsida</taxon>
        <taxon>Zingiberales</taxon>
        <taxon>Cannaceae</taxon>
        <taxon>Canna</taxon>
    </lineage>
</organism>
<feature type="compositionally biased region" description="Basic and acidic residues" evidence="1">
    <location>
        <begin position="565"/>
        <end position="578"/>
    </location>
</feature>
<accession>A0AAQ3KMD9</accession>
<feature type="region of interest" description="Disordered" evidence="1">
    <location>
        <begin position="547"/>
        <end position="665"/>
    </location>
</feature>
<evidence type="ECO:0000259" key="2">
    <source>
        <dbReference type="PROSITE" id="PS51321"/>
    </source>
</evidence>